<name>A0A6L6X7L9_9ACTN</name>
<dbReference type="Proteomes" id="UP000483802">
    <property type="component" value="Unassembled WGS sequence"/>
</dbReference>
<sequence length="331" mass="35782">MLAALPHLSRRRALQVSAAGFVVCGLLLWWLLPVGESSPQGRMTFSTGVKGAVYERYGKLLRNAAAKDMPDVDIKLLNSEGSPQNVERVATGRADFTIAAADAVEAYRLDNGAGADRLQGCARLYDDYVQLVVRDSSSIEEAKDLRGKRVAVGQLRSGVRLIAGRVLKAAGLNLDKDLTALPAGIDTAPDMLRHNEIDAFFWSGGLPTTSVRELSQSVDIRLVPLGDLVDALHKQGGASRYYRAAVMPADAYPQARQTGSVPTLAVANLLVTTDRADPELTAGLTRTVIDSRDHIGARVHAAQLVDLRTALYTDPLTLHEGARRYYRSVKP</sequence>
<proteinExistence type="predicted"/>
<evidence type="ECO:0000313" key="2">
    <source>
        <dbReference type="EMBL" id="MVO89687.1"/>
    </source>
</evidence>
<dbReference type="PANTHER" id="PTHR42941">
    <property type="entry name" value="SLL1037 PROTEIN"/>
    <property type="match status" value="1"/>
</dbReference>
<accession>A0A6L6X7L9</accession>
<dbReference type="PANTHER" id="PTHR42941:SF1">
    <property type="entry name" value="SLL1037 PROTEIN"/>
    <property type="match status" value="1"/>
</dbReference>
<comment type="caution">
    <text evidence="2">The sequence shown here is derived from an EMBL/GenBank/DDBJ whole genome shotgun (WGS) entry which is preliminary data.</text>
</comment>
<dbReference type="SUPFAM" id="SSF53850">
    <property type="entry name" value="Periplasmic binding protein-like II"/>
    <property type="match status" value="1"/>
</dbReference>
<dbReference type="RefSeq" id="WP_157168871.1">
    <property type="nucleotide sequence ID" value="NZ_WPNZ01000026.1"/>
</dbReference>
<organism evidence="2 3">
    <name type="scientific">Streptomyces typhae</name>
    <dbReference type="NCBI Taxonomy" id="2681492"/>
    <lineage>
        <taxon>Bacteria</taxon>
        <taxon>Bacillati</taxon>
        <taxon>Actinomycetota</taxon>
        <taxon>Actinomycetes</taxon>
        <taxon>Kitasatosporales</taxon>
        <taxon>Streptomycetaceae</taxon>
        <taxon>Streptomyces</taxon>
    </lineage>
</organism>
<feature type="transmembrane region" description="Helical" evidence="1">
    <location>
        <begin position="12"/>
        <end position="32"/>
    </location>
</feature>
<evidence type="ECO:0000313" key="3">
    <source>
        <dbReference type="Proteomes" id="UP000483802"/>
    </source>
</evidence>
<dbReference type="AlphaFoldDB" id="A0A6L6X7L9"/>
<keyword evidence="1" id="KW-0812">Transmembrane</keyword>
<dbReference type="Pfam" id="PF16868">
    <property type="entry name" value="NMT1_3"/>
    <property type="match status" value="1"/>
</dbReference>
<dbReference type="InterPro" id="IPR011852">
    <property type="entry name" value="TRAP_TAXI"/>
</dbReference>
<reference evidence="2 3" key="1">
    <citation type="submission" date="2019-11" db="EMBL/GenBank/DDBJ databases">
        <title>Streptomyces typhae sp. nov., a novel endophytic actinomycete isolated from the root of cattail pollen (Typha angustifolia L.).</title>
        <authorList>
            <person name="Peng C."/>
        </authorList>
    </citation>
    <scope>NUCLEOTIDE SEQUENCE [LARGE SCALE GENOMIC DNA]</scope>
    <source>
        <strain evidence="3">p1417</strain>
    </source>
</reference>
<dbReference type="EMBL" id="WPNZ01000026">
    <property type="protein sequence ID" value="MVO89687.1"/>
    <property type="molecule type" value="Genomic_DNA"/>
</dbReference>
<protein>
    <submittedName>
        <fullName evidence="2">TAXI family TRAP transporter solute-binding subunit</fullName>
    </submittedName>
</protein>
<evidence type="ECO:0000256" key="1">
    <source>
        <dbReference type="SAM" id="Phobius"/>
    </source>
</evidence>
<gene>
    <name evidence="2" type="ORF">GPA10_34295</name>
</gene>
<dbReference type="NCBIfam" id="TIGR02122">
    <property type="entry name" value="TRAP_TAXI"/>
    <property type="match status" value="1"/>
</dbReference>
<keyword evidence="3" id="KW-1185">Reference proteome</keyword>
<keyword evidence="1" id="KW-1133">Transmembrane helix</keyword>
<keyword evidence="1" id="KW-0472">Membrane</keyword>
<dbReference type="Gene3D" id="3.40.190.10">
    <property type="entry name" value="Periplasmic binding protein-like II"/>
    <property type="match status" value="2"/>
</dbReference>